<feature type="transmembrane region" description="Helical" evidence="1">
    <location>
        <begin position="85"/>
        <end position="101"/>
    </location>
</feature>
<reference evidence="2" key="1">
    <citation type="journal article" date="2014" name="Front. Microbiol.">
        <title>High frequency of phylogenetically diverse reductive dehalogenase-homologous genes in deep subseafloor sedimentary metagenomes.</title>
        <authorList>
            <person name="Kawai M."/>
            <person name="Futagami T."/>
            <person name="Toyoda A."/>
            <person name="Takaki Y."/>
            <person name="Nishi S."/>
            <person name="Hori S."/>
            <person name="Arai W."/>
            <person name="Tsubouchi T."/>
            <person name="Morono Y."/>
            <person name="Uchiyama I."/>
            <person name="Ito T."/>
            <person name="Fujiyama A."/>
            <person name="Inagaki F."/>
            <person name="Takami H."/>
        </authorList>
    </citation>
    <scope>NUCLEOTIDE SEQUENCE</scope>
    <source>
        <strain evidence="2">Expedition CK06-06</strain>
    </source>
</reference>
<dbReference type="EMBL" id="BARW01014975">
    <property type="protein sequence ID" value="GAI82232.1"/>
    <property type="molecule type" value="Genomic_DNA"/>
</dbReference>
<name>X1RN96_9ZZZZ</name>
<evidence type="ECO:0000313" key="2">
    <source>
        <dbReference type="EMBL" id="GAI82232.1"/>
    </source>
</evidence>
<protein>
    <recommendedName>
        <fullName evidence="3">ABC-2 type transporter domain-containing protein</fullName>
    </recommendedName>
</protein>
<proteinExistence type="predicted"/>
<keyword evidence="1" id="KW-0472">Membrane</keyword>
<keyword evidence="1" id="KW-0812">Transmembrane</keyword>
<dbReference type="AlphaFoldDB" id="X1RN96"/>
<evidence type="ECO:0000256" key="1">
    <source>
        <dbReference type="SAM" id="Phobius"/>
    </source>
</evidence>
<evidence type="ECO:0008006" key="3">
    <source>
        <dbReference type="Google" id="ProtNLM"/>
    </source>
</evidence>
<feature type="non-terminal residue" evidence="2">
    <location>
        <position position="104"/>
    </location>
</feature>
<keyword evidence="1" id="KW-1133">Transmembrane helix</keyword>
<gene>
    <name evidence="2" type="ORF">S12H4_26407</name>
</gene>
<feature type="transmembrane region" description="Helical" evidence="1">
    <location>
        <begin position="51"/>
        <end position="73"/>
    </location>
</feature>
<comment type="caution">
    <text evidence="2">The sequence shown here is derived from an EMBL/GenBank/DDBJ whole genome shotgun (WGS) entry which is preliminary data.</text>
</comment>
<accession>X1RN96</accession>
<sequence>MSNIIKTYEPDNSLKKGYFSIFKEIFSEIRKNRWLTYQLFKRDFFAMYKQSFFGVFWALIIPLVSVGTFIILNQSGIFTFGDIEVPYPIYAVLGMAFWQLFSTG</sequence>
<organism evidence="2">
    <name type="scientific">marine sediment metagenome</name>
    <dbReference type="NCBI Taxonomy" id="412755"/>
    <lineage>
        <taxon>unclassified sequences</taxon>
        <taxon>metagenomes</taxon>
        <taxon>ecological metagenomes</taxon>
    </lineage>
</organism>